<dbReference type="Proteomes" id="UP000006469">
    <property type="component" value="Chromosome"/>
</dbReference>
<dbReference type="KEGG" id="hme:HFX_2245"/>
<organism evidence="1 2">
    <name type="scientific">Haloferax mediterranei (strain ATCC 33500 / DSM 1411 / JCM 8866 / NBRC 14739 / NCIMB 2177 / R-4)</name>
    <name type="common">Halobacterium mediterranei</name>
    <dbReference type="NCBI Taxonomy" id="523841"/>
    <lineage>
        <taxon>Archaea</taxon>
        <taxon>Methanobacteriati</taxon>
        <taxon>Methanobacteriota</taxon>
        <taxon>Stenosarchaea group</taxon>
        <taxon>Halobacteria</taxon>
        <taxon>Halobacteriales</taxon>
        <taxon>Haloferacaceae</taxon>
        <taxon>Haloferax</taxon>
    </lineage>
</organism>
<dbReference type="EMBL" id="CP001868">
    <property type="protein sequence ID" value="AFK19933.1"/>
    <property type="molecule type" value="Genomic_DNA"/>
</dbReference>
<sequence length="50" mass="5635">MVRTCPSGLPAIMTKHTYKTVYYADGWFEIREEENTEAWVATDAPCALAP</sequence>
<name>I3R6S3_HALMT</name>
<dbReference type="eggNOG" id="arCOG11387">
    <property type="taxonomic scope" value="Archaea"/>
</dbReference>
<proteinExistence type="predicted"/>
<dbReference type="AlphaFoldDB" id="I3R6S3"/>
<evidence type="ECO:0000313" key="1">
    <source>
        <dbReference type="EMBL" id="AFK19933.1"/>
    </source>
</evidence>
<reference evidence="1 2" key="1">
    <citation type="journal article" date="2012" name="J. Bacteriol.">
        <title>Complete genome sequence of the metabolically versatile halophilic archaeon Haloferax mediterranei, a poly(3-hydroxybutyrate-co-3-hydroxyvalerate) producer.</title>
        <authorList>
            <person name="Han J."/>
            <person name="Zhang F."/>
            <person name="Hou J."/>
            <person name="Liu X."/>
            <person name="Li M."/>
            <person name="Liu H."/>
            <person name="Cai L."/>
            <person name="Zhang B."/>
            <person name="Chen Y."/>
            <person name="Zhou J."/>
            <person name="Hu S."/>
            <person name="Xiang H."/>
        </authorList>
    </citation>
    <scope>NUCLEOTIDE SEQUENCE [LARGE SCALE GENOMIC DNA]</scope>
    <source>
        <strain evidence="2">ATCC 33500 / DSM 1411 / JCM 8866 / NBRC 14739 / NCIMB 2177 / R-4</strain>
    </source>
</reference>
<evidence type="ECO:0000313" key="2">
    <source>
        <dbReference type="Proteomes" id="UP000006469"/>
    </source>
</evidence>
<dbReference type="HOGENOM" id="CLU_3112959_0_0_2"/>
<protein>
    <submittedName>
        <fullName evidence="1">Uncharacterized protein</fullName>
    </submittedName>
</protein>
<accession>I3R6S3</accession>
<gene>
    <name evidence="1" type="ordered locus">HFX_2245</name>
</gene>